<keyword evidence="2" id="KW-0812">Transmembrane</keyword>
<organism evidence="3 4">
    <name type="scientific">Gimesia aquarii</name>
    <dbReference type="NCBI Taxonomy" id="2527964"/>
    <lineage>
        <taxon>Bacteria</taxon>
        <taxon>Pseudomonadati</taxon>
        <taxon>Planctomycetota</taxon>
        <taxon>Planctomycetia</taxon>
        <taxon>Planctomycetales</taxon>
        <taxon>Planctomycetaceae</taxon>
        <taxon>Gimesia</taxon>
    </lineage>
</organism>
<evidence type="ECO:0000256" key="2">
    <source>
        <dbReference type="SAM" id="Phobius"/>
    </source>
</evidence>
<dbReference type="EMBL" id="CP037422">
    <property type="protein sequence ID" value="QDU09579.1"/>
    <property type="molecule type" value="Genomic_DNA"/>
</dbReference>
<reference evidence="3 4" key="1">
    <citation type="submission" date="2019-03" db="EMBL/GenBank/DDBJ databases">
        <title>Deep-cultivation of Planctomycetes and their phenomic and genomic characterization uncovers novel biology.</title>
        <authorList>
            <person name="Wiegand S."/>
            <person name="Jogler M."/>
            <person name="Boedeker C."/>
            <person name="Pinto D."/>
            <person name="Vollmers J."/>
            <person name="Rivas-Marin E."/>
            <person name="Kohn T."/>
            <person name="Peeters S.H."/>
            <person name="Heuer A."/>
            <person name="Rast P."/>
            <person name="Oberbeckmann S."/>
            <person name="Bunk B."/>
            <person name="Jeske O."/>
            <person name="Meyerdierks A."/>
            <person name="Storesund J.E."/>
            <person name="Kallscheuer N."/>
            <person name="Luecker S."/>
            <person name="Lage O.M."/>
            <person name="Pohl T."/>
            <person name="Merkel B.J."/>
            <person name="Hornburger P."/>
            <person name="Mueller R.-W."/>
            <person name="Bruemmer F."/>
            <person name="Labrenz M."/>
            <person name="Spormann A.M."/>
            <person name="Op den Camp H."/>
            <person name="Overmann J."/>
            <person name="Amann R."/>
            <person name="Jetten M.S.M."/>
            <person name="Mascher T."/>
            <person name="Medema M.H."/>
            <person name="Devos D.P."/>
            <person name="Kaster A.-K."/>
            <person name="Ovreas L."/>
            <person name="Rohde M."/>
            <person name="Galperin M.Y."/>
            <person name="Jogler C."/>
        </authorList>
    </citation>
    <scope>NUCLEOTIDE SEQUENCE [LARGE SCALE GENOMIC DNA]</scope>
    <source>
        <strain evidence="3 4">V202</strain>
    </source>
</reference>
<dbReference type="RefSeq" id="WP_145176017.1">
    <property type="nucleotide sequence ID" value="NZ_CP037422.1"/>
</dbReference>
<feature type="coiled-coil region" evidence="1">
    <location>
        <begin position="99"/>
        <end position="126"/>
    </location>
</feature>
<evidence type="ECO:0000313" key="4">
    <source>
        <dbReference type="Proteomes" id="UP000318384"/>
    </source>
</evidence>
<keyword evidence="2" id="KW-1133">Transmembrane helix</keyword>
<keyword evidence="4" id="KW-1185">Reference proteome</keyword>
<feature type="transmembrane region" description="Helical" evidence="2">
    <location>
        <begin position="40"/>
        <end position="61"/>
    </location>
</feature>
<dbReference type="AlphaFoldDB" id="A0A517WWJ0"/>
<protein>
    <submittedName>
        <fullName evidence="3">Uncharacterized protein</fullName>
    </submittedName>
</protein>
<feature type="transmembrane region" description="Helical" evidence="2">
    <location>
        <begin position="73"/>
        <end position="95"/>
    </location>
</feature>
<sequence length="132" mass="15276">MKEIDEQIREALQAQQDELNDGYNLDNEGILQMFRGHSKWITITWFTLMAVTVTVMIVSAVQFFRVESTRAMIAWATGFTVCFIFEALIEFSFLADCRKNALQCQIKRLELQVATLVSEMENKEEQPEDEKA</sequence>
<accession>A0A517WWJ0</accession>
<evidence type="ECO:0000313" key="3">
    <source>
        <dbReference type="EMBL" id="QDU09579.1"/>
    </source>
</evidence>
<gene>
    <name evidence="3" type="ORF">V202x_29540</name>
</gene>
<dbReference type="InterPro" id="IPR046659">
    <property type="entry name" value="DUF6768"/>
</dbReference>
<keyword evidence="1" id="KW-0175">Coiled coil</keyword>
<name>A0A517WWJ0_9PLAN</name>
<dbReference type="Proteomes" id="UP000318384">
    <property type="component" value="Chromosome"/>
</dbReference>
<proteinExistence type="predicted"/>
<keyword evidence="2" id="KW-0472">Membrane</keyword>
<evidence type="ECO:0000256" key="1">
    <source>
        <dbReference type="SAM" id="Coils"/>
    </source>
</evidence>
<dbReference type="Pfam" id="PF20556">
    <property type="entry name" value="DUF6768"/>
    <property type="match status" value="1"/>
</dbReference>